<organism evidence="1">
    <name type="scientific">Melanopsichium pennsylvanicum 4</name>
    <dbReference type="NCBI Taxonomy" id="1398559"/>
    <lineage>
        <taxon>Eukaryota</taxon>
        <taxon>Fungi</taxon>
        <taxon>Dikarya</taxon>
        <taxon>Basidiomycota</taxon>
        <taxon>Ustilaginomycotina</taxon>
        <taxon>Ustilaginomycetes</taxon>
        <taxon>Ustilaginales</taxon>
        <taxon>Ustilaginaceae</taxon>
        <taxon>Melanopsichium</taxon>
    </lineage>
</organism>
<proteinExistence type="predicted"/>
<protein>
    <submittedName>
        <fullName evidence="1">Uncharacterized protein</fullName>
    </submittedName>
</protein>
<accession>A0A077R5V3</accession>
<dbReference type="AlphaFoldDB" id="A0A077R5V3"/>
<name>A0A077R5V3_9BASI</name>
<evidence type="ECO:0000313" key="1">
    <source>
        <dbReference type="EMBL" id="CDI54307.1"/>
    </source>
</evidence>
<reference evidence="1" key="1">
    <citation type="journal article" date="2014" name="Genome Biol. Evol.">
        <title>Gene Loss Rather Than Gene Gain Is Associated with a Host Jump from Monocots to Dicots in the Smut Fungus Melanopsichium pennsylvanicum.</title>
        <authorList>
            <person name="Sharma R."/>
            <person name="Mishra B."/>
            <person name="Runge F."/>
            <person name="Thines M."/>
        </authorList>
    </citation>
    <scope>NUCLEOTIDE SEQUENCE</scope>
    <source>
        <strain evidence="1">4</strain>
    </source>
</reference>
<dbReference type="EMBL" id="HG529610">
    <property type="protein sequence ID" value="CDI54307.1"/>
    <property type="molecule type" value="Genomic_DNA"/>
</dbReference>
<sequence>MHSTQIHCGRARIQRGLPGQAKLIRNWKRSAPEAERALSLWLSAPGIPYAALSATAEEVDSKPLAAGQVEHEQDSAAVRLLCHMRINLKRPRFKVFIDEELSNGLYAQCIWAEKVVYPKLSTALTRLRCRDGYIEAGASSSSCLNNEASATVWLYASQQDGSVSLAPLVYNS</sequence>